<organism evidence="3">
    <name type="scientific">Heterosigma akashiwo</name>
    <name type="common">Chromophytic alga</name>
    <name type="synonym">Heterosigma carterae</name>
    <dbReference type="NCBI Taxonomy" id="2829"/>
    <lineage>
        <taxon>Eukaryota</taxon>
        <taxon>Sar</taxon>
        <taxon>Stramenopiles</taxon>
        <taxon>Ochrophyta</taxon>
        <taxon>Raphidophyceae</taxon>
        <taxon>Chattonellales</taxon>
        <taxon>Chattonellaceae</taxon>
        <taxon>Heterosigma</taxon>
    </lineage>
</organism>
<accession>A0A6V2SQE4</accession>
<dbReference type="EMBL" id="HBIU01011691">
    <property type="protein sequence ID" value="CAE0626481.1"/>
    <property type="molecule type" value="Transcribed_RNA"/>
</dbReference>
<dbReference type="Pfam" id="PF03457">
    <property type="entry name" value="HA"/>
    <property type="match status" value="3"/>
</dbReference>
<evidence type="ECO:0000259" key="2">
    <source>
        <dbReference type="Pfam" id="PF03457"/>
    </source>
</evidence>
<gene>
    <name evidence="3" type="ORF">HAKA00212_LOCUS5156</name>
</gene>
<dbReference type="PANTHER" id="PTHR33418">
    <property type="entry name" value="HELICASE-ASSOCIATED"/>
    <property type="match status" value="1"/>
</dbReference>
<name>A0A6V2SQE4_HETAK</name>
<feature type="domain" description="Helicase-associated" evidence="2">
    <location>
        <begin position="145"/>
        <end position="206"/>
    </location>
</feature>
<dbReference type="AlphaFoldDB" id="A0A6V2SQE4"/>
<dbReference type="InterPro" id="IPR005114">
    <property type="entry name" value="Helicase_assoc"/>
</dbReference>
<dbReference type="PANTHER" id="PTHR33418:SF1">
    <property type="entry name" value="HELICASE-ASSOCIATED DOMAIN-CONTAINING PROTEIN"/>
    <property type="match status" value="1"/>
</dbReference>
<sequence>MEIFKGLACILMLCIMDLGRSYLFRSENVRQAQIFVPSRRNKMLAGLQIPPKHAGFLGILAHAPESQLFSDGEATWNQNYEFLLAFQDKHGHVDVPLKTFWGEAKIDLGKWVYLQRRLKNENILSLDRVDRLNAVKFTWDLNTEEASWDDMVAKLSAYANEFGDCFVPKKYAPDPVLGLWVSEQRTAKRERRLNQDQVQELEKIGFSWQPQNSCGSAFMIGLRKLEEFRDTFDHVNVPSDFEDEDLVKYVAAQRLAKAKGKLSDKRIGYLDGMGFDWEG</sequence>
<proteinExistence type="predicted"/>
<feature type="domain" description="Helicase-associated" evidence="2">
    <location>
        <begin position="73"/>
        <end position="137"/>
    </location>
</feature>
<feature type="domain" description="Helicase-associated" evidence="2">
    <location>
        <begin position="218"/>
        <end position="275"/>
    </location>
</feature>
<feature type="chain" id="PRO_5030161002" description="Helicase-associated domain-containing protein" evidence="1">
    <location>
        <begin position="22"/>
        <end position="279"/>
    </location>
</feature>
<protein>
    <recommendedName>
        <fullName evidence="2">Helicase-associated domain-containing protein</fullName>
    </recommendedName>
</protein>
<keyword evidence="1" id="KW-0732">Signal</keyword>
<evidence type="ECO:0000313" key="3">
    <source>
        <dbReference type="EMBL" id="CAE0626481.1"/>
    </source>
</evidence>
<feature type="signal peptide" evidence="1">
    <location>
        <begin position="1"/>
        <end position="21"/>
    </location>
</feature>
<evidence type="ECO:0000256" key="1">
    <source>
        <dbReference type="SAM" id="SignalP"/>
    </source>
</evidence>
<reference evidence="3" key="1">
    <citation type="submission" date="2021-01" db="EMBL/GenBank/DDBJ databases">
        <authorList>
            <person name="Corre E."/>
            <person name="Pelletier E."/>
            <person name="Niang G."/>
            <person name="Scheremetjew M."/>
            <person name="Finn R."/>
            <person name="Kale V."/>
            <person name="Holt S."/>
            <person name="Cochrane G."/>
            <person name="Meng A."/>
            <person name="Brown T."/>
            <person name="Cohen L."/>
        </authorList>
    </citation>
    <scope>NUCLEOTIDE SEQUENCE</scope>
    <source>
        <strain evidence="3">CCMP3107</strain>
    </source>
</reference>
<dbReference type="Gene3D" id="6.10.140.530">
    <property type="match status" value="3"/>
</dbReference>